<dbReference type="GO" id="GO:0006352">
    <property type="term" value="P:DNA-templated transcription initiation"/>
    <property type="evidence" value="ECO:0007669"/>
    <property type="project" value="InterPro"/>
</dbReference>
<feature type="region of interest" description="Disordered" evidence="4">
    <location>
        <begin position="53"/>
        <end position="102"/>
    </location>
</feature>
<dbReference type="SUPFAM" id="SSF55945">
    <property type="entry name" value="TATA-box binding protein-like"/>
    <property type="match status" value="2"/>
</dbReference>
<comment type="similarity">
    <text evidence="1">Belongs to the TBP family.</text>
</comment>
<dbReference type="AlphaFoldDB" id="A0A4U5PGH2"/>
<gene>
    <name evidence="5" type="ORF">L596_009720</name>
</gene>
<reference evidence="5 6" key="1">
    <citation type="journal article" date="2015" name="Genome Biol.">
        <title>Comparative genomics of Steinernema reveals deeply conserved gene regulatory networks.</title>
        <authorList>
            <person name="Dillman A.R."/>
            <person name="Macchietto M."/>
            <person name="Porter C.F."/>
            <person name="Rogers A."/>
            <person name="Williams B."/>
            <person name="Antoshechkin I."/>
            <person name="Lee M.M."/>
            <person name="Goodwin Z."/>
            <person name="Lu X."/>
            <person name="Lewis E.E."/>
            <person name="Goodrich-Blair H."/>
            <person name="Stock S.P."/>
            <person name="Adams B.J."/>
            <person name="Sternberg P.W."/>
            <person name="Mortazavi A."/>
        </authorList>
    </citation>
    <scope>NUCLEOTIDE SEQUENCE [LARGE SCALE GENOMIC DNA]</scope>
    <source>
        <strain evidence="5 6">ALL</strain>
    </source>
</reference>
<dbReference type="InterPro" id="IPR000814">
    <property type="entry name" value="TBP"/>
</dbReference>
<keyword evidence="6" id="KW-1185">Reference proteome</keyword>
<feature type="compositionally biased region" description="Polar residues" evidence="4">
    <location>
        <begin position="82"/>
        <end position="98"/>
    </location>
</feature>
<feature type="compositionally biased region" description="Polar residues" evidence="4">
    <location>
        <begin position="7"/>
        <end position="20"/>
    </location>
</feature>
<evidence type="ECO:0000256" key="1">
    <source>
        <dbReference type="ARBA" id="ARBA00005560"/>
    </source>
</evidence>
<dbReference type="InterPro" id="IPR012295">
    <property type="entry name" value="TBP_dom_sf"/>
</dbReference>
<sequence>MDHNDSHNNTFARNQPQNASGILEFSPGQGYGVPNYLSNFRSYQNSMRTPVPSFASTASMGQSRSPQVSPMALPQRPPPSQPFQAHSTPQFGNKGNLRTTDHSNPLVYVDATNPMGFMPSTVPTRPPNPLNLRLPKSKKSSTYTLNIKSYPPRTENFVPIQTLPCPTLKIGSSMAAANVLKPEKAPEIQKAPEEIRNLDKVCIENIVATFNLRTKVDLRKISKLVNTELNEDRQKFASCTLRLKNPKATLRIFHTGKVICAGTRTAEECRKALRRGARKIQKLGYLVKFVEQDFVIQNVVGSVYTGFQIDLDQLASDNPECLYEADLFSGAKLPISLEKEKIKKHLTMHVFRNGKVNIMGGRNAEDVAEAYRKNRGILMRYKPSLFIRQERL</sequence>
<protein>
    <submittedName>
        <fullName evidence="5">Uncharacterized protein</fullName>
    </submittedName>
</protein>
<dbReference type="PANTHER" id="PTHR10126">
    <property type="entry name" value="TATA-BOX BINDING PROTEIN"/>
    <property type="match status" value="1"/>
</dbReference>
<dbReference type="EMBL" id="AZBU02000002">
    <property type="protein sequence ID" value="TKR95570.1"/>
    <property type="molecule type" value="Genomic_DNA"/>
</dbReference>
<evidence type="ECO:0000256" key="3">
    <source>
        <dbReference type="ARBA" id="ARBA00023163"/>
    </source>
</evidence>
<evidence type="ECO:0000256" key="4">
    <source>
        <dbReference type="SAM" id="MobiDB-lite"/>
    </source>
</evidence>
<keyword evidence="3" id="KW-0804">Transcription</keyword>
<dbReference type="OrthoDB" id="2127950at2759"/>
<evidence type="ECO:0000313" key="5">
    <source>
        <dbReference type="EMBL" id="TKR95570.1"/>
    </source>
</evidence>
<keyword evidence="2" id="KW-0238">DNA-binding</keyword>
<organism evidence="5 6">
    <name type="scientific">Steinernema carpocapsae</name>
    <name type="common">Entomopathogenic nematode</name>
    <dbReference type="NCBI Taxonomy" id="34508"/>
    <lineage>
        <taxon>Eukaryota</taxon>
        <taxon>Metazoa</taxon>
        <taxon>Ecdysozoa</taxon>
        <taxon>Nematoda</taxon>
        <taxon>Chromadorea</taxon>
        <taxon>Rhabditida</taxon>
        <taxon>Tylenchina</taxon>
        <taxon>Panagrolaimomorpha</taxon>
        <taxon>Strongyloidoidea</taxon>
        <taxon>Steinernematidae</taxon>
        <taxon>Steinernema</taxon>
    </lineage>
</organism>
<comment type="caution">
    <text evidence="5">The sequence shown here is derived from an EMBL/GenBank/DDBJ whole genome shotgun (WGS) entry which is preliminary data.</text>
</comment>
<evidence type="ECO:0000256" key="2">
    <source>
        <dbReference type="ARBA" id="ARBA00023125"/>
    </source>
</evidence>
<dbReference type="GO" id="GO:0003677">
    <property type="term" value="F:DNA binding"/>
    <property type="evidence" value="ECO:0007669"/>
    <property type="project" value="UniProtKB-KW"/>
</dbReference>
<feature type="compositionally biased region" description="Polar residues" evidence="4">
    <location>
        <begin position="53"/>
        <end position="68"/>
    </location>
</feature>
<dbReference type="STRING" id="34508.A0A4U5PGH2"/>
<dbReference type="Pfam" id="PF00352">
    <property type="entry name" value="TBP"/>
    <property type="match status" value="2"/>
</dbReference>
<dbReference type="Proteomes" id="UP000298663">
    <property type="component" value="Unassembled WGS sequence"/>
</dbReference>
<dbReference type="CDD" id="cd00652">
    <property type="entry name" value="TBP_TLF"/>
    <property type="match status" value="1"/>
</dbReference>
<evidence type="ECO:0000313" key="6">
    <source>
        <dbReference type="Proteomes" id="UP000298663"/>
    </source>
</evidence>
<accession>A0A4U5PGH2</accession>
<name>A0A4U5PGH2_STECR</name>
<dbReference type="PRINTS" id="PR00686">
    <property type="entry name" value="TIFACTORIID"/>
</dbReference>
<reference evidence="5 6" key="2">
    <citation type="journal article" date="2019" name="G3 (Bethesda)">
        <title>Hybrid Assembly of the Genome of the Entomopathogenic Nematode Steinernema carpocapsae Identifies the X-Chromosome.</title>
        <authorList>
            <person name="Serra L."/>
            <person name="Macchietto M."/>
            <person name="Macias-Munoz A."/>
            <person name="McGill C.J."/>
            <person name="Rodriguez I.M."/>
            <person name="Rodriguez B."/>
            <person name="Murad R."/>
            <person name="Mortazavi A."/>
        </authorList>
    </citation>
    <scope>NUCLEOTIDE SEQUENCE [LARGE SCALE GENOMIC DNA]</scope>
    <source>
        <strain evidence="5 6">ALL</strain>
    </source>
</reference>
<dbReference type="Gene3D" id="3.30.310.10">
    <property type="entry name" value="TATA-Binding Protein"/>
    <property type="match status" value="2"/>
</dbReference>
<proteinExistence type="inferred from homology"/>
<feature type="region of interest" description="Disordered" evidence="4">
    <location>
        <begin position="1"/>
        <end position="26"/>
    </location>
</feature>